<feature type="compositionally biased region" description="Low complexity" evidence="1">
    <location>
        <begin position="814"/>
        <end position="823"/>
    </location>
</feature>
<evidence type="ECO:0000313" key="2">
    <source>
        <dbReference type="EMBL" id="PSS02307.1"/>
    </source>
</evidence>
<feature type="compositionally biased region" description="Basic and acidic residues" evidence="1">
    <location>
        <begin position="240"/>
        <end position="312"/>
    </location>
</feature>
<feature type="compositionally biased region" description="Pro residues" evidence="1">
    <location>
        <begin position="551"/>
        <end position="561"/>
    </location>
</feature>
<dbReference type="InterPro" id="IPR046784">
    <property type="entry name" value="Eap1"/>
</dbReference>
<proteinExistence type="predicted"/>
<dbReference type="InParanoid" id="A0A2T3AL05"/>
<feature type="compositionally biased region" description="Basic and acidic residues" evidence="1">
    <location>
        <begin position="19"/>
        <end position="31"/>
    </location>
</feature>
<feature type="compositionally biased region" description="Polar residues" evidence="1">
    <location>
        <begin position="73"/>
        <end position="95"/>
    </location>
</feature>
<feature type="compositionally biased region" description="Basic and acidic residues" evidence="1">
    <location>
        <begin position="187"/>
        <end position="223"/>
    </location>
</feature>
<dbReference type="OrthoDB" id="2504266at2759"/>
<feature type="region of interest" description="Disordered" evidence="1">
    <location>
        <begin position="722"/>
        <end position="756"/>
    </location>
</feature>
<evidence type="ECO:0000313" key="3">
    <source>
        <dbReference type="Proteomes" id="UP000241462"/>
    </source>
</evidence>
<name>A0A2T3AL05_9PEZI</name>
<sequence>MAVRYELDFLIHLKDSPLCLKPKDLPPREDWMGPPPETARPQTKPATTERFKPEGALLESTTRRPGVDRHSSRNGTSEQSQQPLFYASSLLTQAQGVDGLTLGPPRTNFPSSTPRTNALADPERSERTPRDSEFRDRFSRGKIGSAGGDTDFRSSRNSSFRGVGRGEDRDPEGWSMVKPRKSFGQEGAERFTGRMGGDTRHNERGLKERDEHDPTKDRRRNFDSEVEEGDAPRKNGLNRARADPWFKESLAKPAETPERTSNRERIDKAKSWRVQDADDKSTSNPRPERVNDRHERRWDRDRDHRPAEREPEWLDEPLEERGAGHTEADLKKFMESMKAGKSGPKLDGAAGDTLEGSPGLPSFFSAEPPAVKSAPALEKGPDKFFAAFGEAHLAATSPDVSDKAETAKMPAVKSSRFANLFSSQTVEISAHTEPPTPAAVPPPLNGGLLELQQSDADKQAFAALLSKLQHPRLGEQHGTPTPPTLGGYSQPPSVQSQKPAHDPIRELNQTLAQKAHITSPEPVIPYGMGRGEEPRLRSVPPGGPEIMAPRPVLPPSQPPSTRPDQMLQDLVNQRHNAQSQGSGRPDYSSEPQAAFLMQLMQNRIPQDPRPIEQIMRHPQPQRQTSIPHFQDREPDFMRDRMPNQMQSHMSNQIPGQIPNQLPNQMPNQQRQMRPPAPPVVGFAEEQFRRADDPTRLMQPPQILQRQGMAPPGLEGMPGQQPLWHGQQGPPGGQRQPPMILPPGFQGGQRPPTGPMPPGPFNLGAMPPVMFSPPDVMPGGQRVQPPPGFFPGGPPPGPGFMPPTSPGMAGGFPGPEGMMFPNPFDGRGGMPPPGAAPFRR</sequence>
<feature type="compositionally biased region" description="Pro residues" evidence="1">
    <location>
        <begin position="434"/>
        <end position="444"/>
    </location>
</feature>
<reference evidence="2 3" key="1">
    <citation type="journal article" date="2018" name="Mycol. Prog.">
        <title>Coniella lustricola, a new species from submerged detritus.</title>
        <authorList>
            <person name="Raudabaugh D.B."/>
            <person name="Iturriaga T."/>
            <person name="Carver A."/>
            <person name="Mondo S."/>
            <person name="Pangilinan J."/>
            <person name="Lipzen A."/>
            <person name="He G."/>
            <person name="Amirebrahimi M."/>
            <person name="Grigoriev I.V."/>
            <person name="Miller A.N."/>
        </authorList>
    </citation>
    <scope>NUCLEOTIDE SEQUENCE [LARGE SCALE GENOMIC DNA]</scope>
    <source>
        <strain evidence="2 3">B22-T-1</strain>
    </source>
</reference>
<feature type="region of interest" description="Disordered" evidence="1">
    <location>
        <begin position="798"/>
        <end position="839"/>
    </location>
</feature>
<feature type="compositionally biased region" description="Basic and acidic residues" evidence="1">
    <location>
        <begin position="121"/>
        <end position="139"/>
    </location>
</feature>
<organism evidence="2 3">
    <name type="scientific">Coniella lustricola</name>
    <dbReference type="NCBI Taxonomy" id="2025994"/>
    <lineage>
        <taxon>Eukaryota</taxon>
        <taxon>Fungi</taxon>
        <taxon>Dikarya</taxon>
        <taxon>Ascomycota</taxon>
        <taxon>Pezizomycotina</taxon>
        <taxon>Sordariomycetes</taxon>
        <taxon>Sordariomycetidae</taxon>
        <taxon>Diaporthales</taxon>
        <taxon>Schizoparmaceae</taxon>
        <taxon>Coniella</taxon>
    </lineage>
</organism>
<feature type="compositionally biased region" description="Basic and acidic residues" evidence="1">
    <location>
        <begin position="61"/>
        <end position="71"/>
    </location>
</feature>
<feature type="compositionally biased region" description="Low complexity" evidence="1">
    <location>
        <begin position="722"/>
        <end position="737"/>
    </location>
</feature>
<feature type="region of interest" description="Disordered" evidence="1">
    <location>
        <begin position="19"/>
        <end position="367"/>
    </location>
</feature>
<dbReference type="Pfam" id="PF20566">
    <property type="entry name" value="Eap1"/>
    <property type="match status" value="1"/>
</dbReference>
<feature type="compositionally biased region" description="Basic and acidic residues" evidence="1">
    <location>
        <begin position="319"/>
        <end position="335"/>
    </location>
</feature>
<dbReference type="STRING" id="2025994.A0A2T3AL05"/>
<feature type="compositionally biased region" description="Polar residues" evidence="1">
    <location>
        <begin position="570"/>
        <end position="582"/>
    </location>
</feature>
<dbReference type="Proteomes" id="UP000241462">
    <property type="component" value="Unassembled WGS sequence"/>
</dbReference>
<protein>
    <submittedName>
        <fullName evidence="2">Uncharacterized protein</fullName>
    </submittedName>
</protein>
<dbReference type="AlphaFoldDB" id="A0A2T3AL05"/>
<keyword evidence="3" id="KW-1185">Reference proteome</keyword>
<accession>A0A2T3AL05</accession>
<feature type="region of interest" description="Disordered" evidence="1">
    <location>
        <begin position="465"/>
        <end position="592"/>
    </location>
</feature>
<gene>
    <name evidence="2" type="ORF">BD289DRAFT_478960</name>
</gene>
<feature type="region of interest" description="Disordered" evidence="1">
    <location>
        <begin position="426"/>
        <end position="453"/>
    </location>
</feature>
<dbReference type="EMBL" id="KZ678378">
    <property type="protein sequence ID" value="PSS02307.1"/>
    <property type="molecule type" value="Genomic_DNA"/>
</dbReference>
<evidence type="ECO:0000256" key="1">
    <source>
        <dbReference type="SAM" id="MobiDB-lite"/>
    </source>
</evidence>
<feature type="compositionally biased region" description="Pro residues" evidence="1">
    <location>
        <begin position="829"/>
        <end position="839"/>
    </location>
</feature>